<comment type="caution">
    <text evidence="1">The sequence shown here is derived from an EMBL/GenBank/DDBJ whole genome shotgun (WGS) entry which is preliminary data.</text>
</comment>
<proteinExistence type="predicted"/>
<evidence type="ECO:0000313" key="1">
    <source>
        <dbReference type="EMBL" id="RNA17639.1"/>
    </source>
</evidence>
<evidence type="ECO:0000313" key="2">
    <source>
        <dbReference type="Proteomes" id="UP000276133"/>
    </source>
</evidence>
<organism evidence="1 2">
    <name type="scientific">Brachionus plicatilis</name>
    <name type="common">Marine rotifer</name>
    <name type="synonym">Brachionus muelleri</name>
    <dbReference type="NCBI Taxonomy" id="10195"/>
    <lineage>
        <taxon>Eukaryota</taxon>
        <taxon>Metazoa</taxon>
        <taxon>Spiralia</taxon>
        <taxon>Gnathifera</taxon>
        <taxon>Rotifera</taxon>
        <taxon>Eurotatoria</taxon>
        <taxon>Monogononta</taxon>
        <taxon>Pseudotrocha</taxon>
        <taxon>Ploima</taxon>
        <taxon>Brachionidae</taxon>
        <taxon>Brachionus</taxon>
    </lineage>
</organism>
<name>A0A3M7R2E1_BRAPC</name>
<protein>
    <submittedName>
        <fullName evidence="1">Uncharacterized protein</fullName>
    </submittedName>
</protein>
<gene>
    <name evidence="1" type="ORF">BpHYR1_008126</name>
</gene>
<keyword evidence="2" id="KW-1185">Reference proteome</keyword>
<dbReference type="EMBL" id="REGN01004410">
    <property type="protein sequence ID" value="RNA17639.1"/>
    <property type="molecule type" value="Genomic_DNA"/>
</dbReference>
<dbReference type="Proteomes" id="UP000276133">
    <property type="component" value="Unassembled WGS sequence"/>
</dbReference>
<reference evidence="1 2" key="1">
    <citation type="journal article" date="2018" name="Sci. Rep.">
        <title>Genomic signatures of local adaptation to the degree of environmental predictability in rotifers.</title>
        <authorList>
            <person name="Franch-Gras L."/>
            <person name="Hahn C."/>
            <person name="Garcia-Roger E.M."/>
            <person name="Carmona M.J."/>
            <person name="Serra M."/>
            <person name="Gomez A."/>
        </authorList>
    </citation>
    <scope>NUCLEOTIDE SEQUENCE [LARGE SCALE GENOMIC DNA]</scope>
    <source>
        <strain evidence="1">HYR1</strain>
    </source>
</reference>
<dbReference type="AlphaFoldDB" id="A0A3M7R2E1"/>
<accession>A0A3M7R2E1</accession>
<sequence>MSEIRKKANYCNSYYHFKITNTSINPNFLKCVLLLGSRNTDNNSLLRQKTIVSNLTGSITAKMSPYWNIKFQNIIIKKNNLLGSSGSGYN</sequence>